<organism evidence="2 3">
    <name type="scientific">Lomentospora prolificans</name>
    <dbReference type="NCBI Taxonomy" id="41688"/>
    <lineage>
        <taxon>Eukaryota</taxon>
        <taxon>Fungi</taxon>
        <taxon>Dikarya</taxon>
        <taxon>Ascomycota</taxon>
        <taxon>Pezizomycotina</taxon>
        <taxon>Sordariomycetes</taxon>
        <taxon>Hypocreomycetidae</taxon>
        <taxon>Microascales</taxon>
        <taxon>Microascaceae</taxon>
        <taxon>Lomentospora</taxon>
    </lineage>
</organism>
<evidence type="ECO:0000313" key="2">
    <source>
        <dbReference type="EMBL" id="PKS08695.1"/>
    </source>
</evidence>
<feature type="compositionally biased region" description="Low complexity" evidence="1">
    <location>
        <begin position="70"/>
        <end position="84"/>
    </location>
</feature>
<sequence length="84" mass="9084">MSSSSSKYYYGSTSGSSNTSYASREHREYGAESYTSTSTTKGRTIIHNHNQGIEDPDAPSPSSYGSHAYTSTTSSSKPRSSSRR</sequence>
<comment type="caution">
    <text evidence="2">The sequence shown here is derived from an EMBL/GenBank/DDBJ whole genome shotgun (WGS) entry which is preliminary data.</text>
</comment>
<feature type="compositionally biased region" description="Polar residues" evidence="1">
    <location>
        <begin position="60"/>
        <end position="69"/>
    </location>
</feature>
<feature type="compositionally biased region" description="Polar residues" evidence="1">
    <location>
        <begin position="33"/>
        <end position="51"/>
    </location>
</feature>
<feature type="compositionally biased region" description="Low complexity" evidence="1">
    <location>
        <begin position="1"/>
        <end position="22"/>
    </location>
</feature>
<dbReference type="Proteomes" id="UP000233524">
    <property type="component" value="Unassembled WGS sequence"/>
</dbReference>
<name>A0A2N3N8E6_9PEZI</name>
<protein>
    <submittedName>
        <fullName evidence="2">Uncharacterized protein</fullName>
    </submittedName>
</protein>
<dbReference type="InParanoid" id="A0A2N3N8E6"/>
<accession>A0A2N3N8E6</accession>
<evidence type="ECO:0000256" key="1">
    <source>
        <dbReference type="SAM" id="MobiDB-lite"/>
    </source>
</evidence>
<evidence type="ECO:0000313" key="3">
    <source>
        <dbReference type="Proteomes" id="UP000233524"/>
    </source>
</evidence>
<dbReference type="AlphaFoldDB" id="A0A2N3N8E6"/>
<keyword evidence="3" id="KW-1185">Reference proteome</keyword>
<reference evidence="2 3" key="1">
    <citation type="journal article" date="2017" name="G3 (Bethesda)">
        <title>First Draft Genome Sequence of the Pathogenic Fungus Lomentospora prolificans (Formerly Scedosporium prolificans).</title>
        <authorList>
            <person name="Luo R."/>
            <person name="Zimin A."/>
            <person name="Workman R."/>
            <person name="Fan Y."/>
            <person name="Pertea G."/>
            <person name="Grossman N."/>
            <person name="Wear M.P."/>
            <person name="Jia B."/>
            <person name="Miller H."/>
            <person name="Casadevall A."/>
            <person name="Timp W."/>
            <person name="Zhang S.X."/>
            <person name="Salzberg S.L."/>
        </authorList>
    </citation>
    <scope>NUCLEOTIDE SEQUENCE [LARGE SCALE GENOMIC DNA]</scope>
    <source>
        <strain evidence="2 3">JHH-5317</strain>
    </source>
</reference>
<dbReference type="VEuPathDB" id="FungiDB:jhhlp_004748"/>
<proteinExistence type="predicted"/>
<dbReference type="OrthoDB" id="10476598at2759"/>
<feature type="region of interest" description="Disordered" evidence="1">
    <location>
        <begin position="1"/>
        <end position="84"/>
    </location>
</feature>
<gene>
    <name evidence="2" type="ORF">jhhlp_004748</name>
</gene>
<dbReference type="EMBL" id="NLAX01000094">
    <property type="protein sequence ID" value="PKS08695.1"/>
    <property type="molecule type" value="Genomic_DNA"/>
</dbReference>